<dbReference type="InterPro" id="IPR036271">
    <property type="entry name" value="Tet_transcr_reg_TetR-rel_C_sf"/>
</dbReference>
<dbReference type="Proteomes" id="UP000245283">
    <property type="component" value="Unassembled WGS sequence"/>
</dbReference>
<dbReference type="SUPFAM" id="SSF46689">
    <property type="entry name" value="Homeodomain-like"/>
    <property type="match status" value="1"/>
</dbReference>
<evidence type="ECO:0000259" key="5">
    <source>
        <dbReference type="PROSITE" id="PS50977"/>
    </source>
</evidence>
<dbReference type="PANTHER" id="PTHR30055">
    <property type="entry name" value="HTH-TYPE TRANSCRIPTIONAL REGULATOR RUTR"/>
    <property type="match status" value="1"/>
</dbReference>
<dbReference type="Gene3D" id="1.10.10.60">
    <property type="entry name" value="Homeodomain-like"/>
    <property type="match status" value="1"/>
</dbReference>
<proteinExistence type="predicted"/>
<feature type="DNA-binding region" description="H-T-H motif" evidence="4">
    <location>
        <begin position="43"/>
        <end position="62"/>
    </location>
</feature>
<dbReference type="Pfam" id="PF16859">
    <property type="entry name" value="TetR_C_11"/>
    <property type="match status" value="1"/>
</dbReference>
<evidence type="ECO:0000256" key="2">
    <source>
        <dbReference type="ARBA" id="ARBA00023125"/>
    </source>
</evidence>
<dbReference type="InterPro" id="IPR050109">
    <property type="entry name" value="HTH-type_TetR-like_transc_reg"/>
</dbReference>
<keyword evidence="7" id="KW-1185">Reference proteome</keyword>
<keyword evidence="3" id="KW-0804">Transcription</keyword>
<dbReference type="Pfam" id="PF00440">
    <property type="entry name" value="TetR_N"/>
    <property type="match status" value="1"/>
</dbReference>
<dbReference type="GO" id="GO:0000976">
    <property type="term" value="F:transcription cis-regulatory region binding"/>
    <property type="evidence" value="ECO:0007669"/>
    <property type="project" value="TreeGrafter"/>
</dbReference>
<dbReference type="EMBL" id="QETB01000001">
    <property type="protein sequence ID" value="PWF27008.1"/>
    <property type="molecule type" value="Genomic_DNA"/>
</dbReference>
<dbReference type="InterPro" id="IPR009057">
    <property type="entry name" value="Homeodomain-like_sf"/>
</dbReference>
<keyword evidence="1" id="KW-0805">Transcription regulation</keyword>
<keyword evidence="2 4" id="KW-0238">DNA-binding</keyword>
<dbReference type="GO" id="GO:0003700">
    <property type="term" value="F:DNA-binding transcription factor activity"/>
    <property type="evidence" value="ECO:0007669"/>
    <property type="project" value="TreeGrafter"/>
</dbReference>
<feature type="domain" description="HTH tetR-type" evidence="5">
    <location>
        <begin position="20"/>
        <end position="80"/>
    </location>
</feature>
<evidence type="ECO:0000256" key="3">
    <source>
        <dbReference type="ARBA" id="ARBA00023163"/>
    </source>
</evidence>
<accession>A0A2V1K6C7</accession>
<dbReference type="AlphaFoldDB" id="A0A2V1K6C7"/>
<dbReference type="InterPro" id="IPR011075">
    <property type="entry name" value="TetR_C"/>
</dbReference>
<evidence type="ECO:0000313" key="7">
    <source>
        <dbReference type="Proteomes" id="UP000245283"/>
    </source>
</evidence>
<dbReference type="PANTHER" id="PTHR30055:SF148">
    <property type="entry name" value="TETR-FAMILY TRANSCRIPTIONAL REGULATOR"/>
    <property type="match status" value="1"/>
</dbReference>
<gene>
    <name evidence="6" type="ORF">DD236_00915</name>
</gene>
<dbReference type="InterPro" id="IPR001647">
    <property type="entry name" value="HTH_TetR"/>
</dbReference>
<organism evidence="6 7">
    <name type="scientific">Ancrocorticia populi</name>
    <dbReference type="NCBI Taxonomy" id="2175228"/>
    <lineage>
        <taxon>Bacteria</taxon>
        <taxon>Bacillati</taxon>
        <taxon>Actinomycetota</taxon>
        <taxon>Actinomycetes</taxon>
        <taxon>Actinomycetales</taxon>
        <taxon>Actinomycetaceae</taxon>
        <taxon>Ancrocorticia</taxon>
    </lineage>
</organism>
<reference evidence="7" key="1">
    <citation type="submission" date="2018-05" db="EMBL/GenBank/DDBJ databases">
        <authorList>
            <person name="Li Y."/>
        </authorList>
    </citation>
    <scope>NUCLEOTIDE SEQUENCE [LARGE SCALE GENOMIC DNA]</scope>
    <source>
        <strain evidence="7">sk1b4</strain>
    </source>
</reference>
<evidence type="ECO:0000256" key="4">
    <source>
        <dbReference type="PROSITE-ProRule" id="PRU00335"/>
    </source>
</evidence>
<name>A0A2V1K6C7_9ACTO</name>
<dbReference type="Gene3D" id="1.10.357.10">
    <property type="entry name" value="Tetracycline Repressor, domain 2"/>
    <property type="match status" value="1"/>
</dbReference>
<sequence length="209" mass="23267">MNLEGMSMTKRTAPVRRHGADLEGALLDAAWQQIMEQGLDGLTFEGVANRARTSRPVLYRRWSTREEMAVAALKRQFEAFDFVLPDTGSLRSDILTLLDQVIANKVGIASLIAVMGVFPREHARNLAVLRDQVLSQGNPVMKKLLDQARDRGELTVDLPDRVINLPLRLLRDEILVAGSKIDIDAVTAIIDDVFLPLVRAYQNGLHKTS</sequence>
<dbReference type="PROSITE" id="PS50977">
    <property type="entry name" value="HTH_TETR_2"/>
    <property type="match status" value="1"/>
</dbReference>
<evidence type="ECO:0000256" key="1">
    <source>
        <dbReference type="ARBA" id="ARBA00023015"/>
    </source>
</evidence>
<comment type="caution">
    <text evidence="6">The sequence shown here is derived from an EMBL/GenBank/DDBJ whole genome shotgun (WGS) entry which is preliminary data.</text>
</comment>
<protein>
    <submittedName>
        <fullName evidence="6">TetR family transcriptional regulator</fullName>
    </submittedName>
</protein>
<dbReference type="SUPFAM" id="SSF48498">
    <property type="entry name" value="Tetracyclin repressor-like, C-terminal domain"/>
    <property type="match status" value="1"/>
</dbReference>
<evidence type="ECO:0000313" key="6">
    <source>
        <dbReference type="EMBL" id="PWF27008.1"/>
    </source>
</evidence>